<evidence type="ECO:0000256" key="1">
    <source>
        <dbReference type="SAM" id="Phobius"/>
    </source>
</evidence>
<keyword evidence="1" id="KW-0472">Membrane</keyword>
<protein>
    <submittedName>
        <fullName evidence="2">Uncharacterized protein</fullName>
    </submittedName>
</protein>
<feature type="transmembrane region" description="Helical" evidence="1">
    <location>
        <begin position="20"/>
        <end position="43"/>
    </location>
</feature>
<dbReference type="Proteomes" id="UP000245697">
    <property type="component" value="Unassembled WGS sequence"/>
</dbReference>
<comment type="caution">
    <text evidence="2">The sequence shown here is derived from an EMBL/GenBank/DDBJ whole genome shotgun (WGS) entry which is preliminary data.</text>
</comment>
<dbReference type="RefSeq" id="WP_109603058.1">
    <property type="nucleotide sequence ID" value="NZ_BONA01000110.1"/>
</dbReference>
<keyword evidence="1" id="KW-1133">Transmembrane helix</keyword>
<evidence type="ECO:0000313" key="2">
    <source>
        <dbReference type="EMBL" id="PWK29128.1"/>
    </source>
</evidence>
<dbReference type="AlphaFoldDB" id="A0A316EHD3"/>
<name>A0A316EHD3_9ACTN</name>
<gene>
    <name evidence="2" type="ORF">BC793_14742</name>
</gene>
<sequence length="178" mass="18842">MSSVPVAPSREIVVWSARSFALAATTVGFIGAGTGWLGASLLIPAAMGRSPDPDWLSGIVFVAVFTFCSTVFPVVTARRRPARLVFGADVLELAAPGKDTVTVAYEAVSSARVRWFWPVAVLEVCVGGGDRDSRGTSDGGEGNRPICTPRGERYLLPLAGMGSAATIRCHLQRHGLRR</sequence>
<keyword evidence="3" id="KW-1185">Reference proteome</keyword>
<keyword evidence="1" id="KW-0812">Transmembrane</keyword>
<feature type="transmembrane region" description="Helical" evidence="1">
    <location>
        <begin position="55"/>
        <end position="75"/>
    </location>
</feature>
<dbReference type="OrthoDB" id="3293815at2"/>
<organism evidence="2 3">
    <name type="scientific">Actinoplanes xinjiangensis</name>
    <dbReference type="NCBI Taxonomy" id="512350"/>
    <lineage>
        <taxon>Bacteria</taxon>
        <taxon>Bacillati</taxon>
        <taxon>Actinomycetota</taxon>
        <taxon>Actinomycetes</taxon>
        <taxon>Micromonosporales</taxon>
        <taxon>Micromonosporaceae</taxon>
        <taxon>Actinoplanes</taxon>
    </lineage>
</organism>
<dbReference type="EMBL" id="QGGR01000047">
    <property type="protein sequence ID" value="PWK29128.1"/>
    <property type="molecule type" value="Genomic_DNA"/>
</dbReference>
<proteinExistence type="predicted"/>
<evidence type="ECO:0000313" key="3">
    <source>
        <dbReference type="Proteomes" id="UP000245697"/>
    </source>
</evidence>
<accession>A0A316EHD3</accession>
<reference evidence="2 3" key="1">
    <citation type="submission" date="2018-05" db="EMBL/GenBank/DDBJ databases">
        <title>Genomic Encyclopedia of Archaeal and Bacterial Type Strains, Phase II (KMG-II): from individual species to whole genera.</title>
        <authorList>
            <person name="Goeker M."/>
        </authorList>
    </citation>
    <scope>NUCLEOTIDE SEQUENCE [LARGE SCALE GENOMIC DNA]</scope>
    <source>
        <strain evidence="2 3">DSM 45184</strain>
    </source>
</reference>